<dbReference type="EMBL" id="BSYA01000100">
    <property type="protein sequence ID" value="GMG32394.1"/>
    <property type="molecule type" value="Genomic_DNA"/>
</dbReference>
<proteinExistence type="predicted"/>
<evidence type="ECO:0000313" key="1">
    <source>
        <dbReference type="EMBL" id="GMG32394.1"/>
    </source>
</evidence>
<dbReference type="Proteomes" id="UP001165205">
    <property type="component" value="Unassembled WGS sequence"/>
</dbReference>
<accession>A0AAN5BYX8</accession>
<comment type="caution">
    <text evidence="1">The sequence shown here is derived from an EMBL/GenBank/DDBJ whole genome shotgun (WGS) entry which is preliminary data.</text>
</comment>
<name>A0AAN5BYX8_ASPOZ</name>
<reference evidence="1" key="1">
    <citation type="submission" date="2023-04" db="EMBL/GenBank/DDBJ databases">
        <title>Aspergillus oryzae NBRC 4228.</title>
        <authorList>
            <person name="Ichikawa N."/>
            <person name="Sato H."/>
            <person name="Tonouchi N."/>
        </authorList>
    </citation>
    <scope>NUCLEOTIDE SEQUENCE</scope>
    <source>
        <strain evidence="1">NBRC 4228</strain>
    </source>
</reference>
<gene>
    <name evidence="1" type="ORF">Aory04_000813000</name>
</gene>
<evidence type="ECO:0000313" key="2">
    <source>
        <dbReference type="Proteomes" id="UP001165205"/>
    </source>
</evidence>
<sequence length="122" mass="13174">MEELGDSDCGFDAHFSSVDVAWALGRLGLDVAFGDPRAMGVDDGLVVLHAGLHVSTSQSVLGLDWLTGEVEYGAKQGRLCCRDRSAELQEGWFSILGVGRWCSRSSPVGCVLRHGSIHNWAR</sequence>
<protein>
    <submittedName>
        <fullName evidence="1">Unnamed protein product</fullName>
    </submittedName>
</protein>
<organism evidence="1 2">
    <name type="scientific">Aspergillus oryzae</name>
    <name type="common">Yellow koji mold</name>
    <dbReference type="NCBI Taxonomy" id="5062"/>
    <lineage>
        <taxon>Eukaryota</taxon>
        <taxon>Fungi</taxon>
        <taxon>Dikarya</taxon>
        <taxon>Ascomycota</taxon>
        <taxon>Pezizomycotina</taxon>
        <taxon>Eurotiomycetes</taxon>
        <taxon>Eurotiomycetidae</taxon>
        <taxon>Eurotiales</taxon>
        <taxon>Aspergillaceae</taxon>
        <taxon>Aspergillus</taxon>
        <taxon>Aspergillus subgen. Circumdati</taxon>
    </lineage>
</organism>
<dbReference type="AlphaFoldDB" id="A0AAN5BYX8"/>